<dbReference type="OrthoDB" id="2084556at2"/>
<organism evidence="1 2">
    <name type="scientific">Alkalihalobacillus trypoxylicola</name>
    <dbReference type="NCBI Taxonomy" id="519424"/>
    <lineage>
        <taxon>Bacteria</taxon>
        <taxon>Bacillati</taxon>
        <taxon>Bacillota</taxon>
        <taxon>Bacilli</taxon>
        <taxon>Bacillales</taxon>
        <taxon>Bacillaceae</taxon>
        <taxon>Alkalihalobacillus</taxon>
    </lineage>
</organism>
<dbReference type="Proteomes" id="UP000075806">
    <property type="component" value="Unassembled WGS sequence"/>
</dbReference>
<dbReference type="EMBL" id="LTAO01000008">
    <property type="protein sequence ID" value="KYG33301.1"/>
    <property type="molecule type" value="Genomic_DNA"/>
</dbReference>
<name>A0A162EN36_9BACI</name>
<dbReference type="RefSeq" id="WP_061947978.1">
    <property type="nucleotide sequence ID" value="NZ_LTAO01000008.1"/>
</dbReference>
<protein>
    <submittedName>
        <fullName evidence="1">Peptide ABC transporter permease</fullName>
    </submittedName>
</protein>
<dbReference type="GO" id="GO:0010468">
    <property type="term" value="P:regulation of gene expression"/>
    <property type="evidence" value="ECO:0007669"/>
    <property type="project" value="InterPro"/>
</dbReference>
<dbReference type="STRING" id="519424.AZF04_17185"/>
<proteinExistence type="predicted"/>
<dbReference type="AlphaFoldDB" id="A0A162EN36"/>
<gene>
    <name evidence="1" type="ORF">AZF04_17185</name>
</gene>
<comment type="caution">
    <text evidence="1">The sequence shown here is derived from an EMBL/GenBank/DDBJ whole genome shotgun (WGS) entry which is preliminary data.</text>
</comment>
<evidence type="ECO:0000313" key="1">
    <source>
        <dbReference type="EMBL" id="KYG33301.1"/>
    </source>
</evidence>
<evidence type="ECO:0000313" key="2">
    <source>
        <dbReference type="Proteomes" id="UP000075806"/>
    </source>
</evidence>
<dbReference type="InterPro" id="IPR020115">
    <property type="entry name" value="Fin"/>
</dbReference>
<accession>A0A162EN36</accession>
<reference evidence="1" key="1">
    <citation type="submission" date="2016-02" db="EMBL/GenBank/DDBJ databases">
        <title>Genome sequence of Bacillus trypoxylicola KCTC 13244(T).</title>
        <authorList>
            <person name="Jeong H."/>
            <person name="Park S.-H."/>
            <person name="Choi S.-K."/>
        </authorList>
    </citation>
    <scope>NUCLEOTIDE SEQUENCE [LARGE SCALE GENOMIC DNA]</scope>
    <source>
        <strain evidence="1">KCTC 13244</strain>
    </source>
</reference>
<keyword evidence="2" id="KW-1185">Reference proteome</keyword>
<sequence length="76" mass="9035">MSIYYHCRHCQTSLGELEGNQHDMKELGFHQLSSQERQDVLTYQENGDIQVRVICEDCHEALTRNPNYYELDLFIQ</sequence>
<dbReference type="Pfam" id="PF10955">
    <property type="entry name" value="Fin"/>
    <property type="match status" value="1"/>
</dbReference>